<dbReference type="EC" id="3.1.11.6" evidence="5"/>
<evidence type="ECO:0000256" key="5">
    <source>
        <dbReference type="HAMAP-Rule" id="MF_00378"/>
    </source>
</evidence>
<dbReference type="Proteomes" id="UP000234545">
    <property type="component" value="Unassembled WGS sequence"/>
</dbReference>
<feature type="domain" description="OB-fold nucleic acid binding" evidence="8">
    <location>
        <begin position="28"/>
        <end position="122"/>
    </location>
</feature>
<reference evidence="9 10" key="1">
    <citation type="submission" date="2017-12" db="EMBL/GenBank/DDBJ databases">
        <title>Phylogenetic diversity of female urinary microbiome.</title>
        <authorList>
            <person name="Thomas-White K."/>
            <person name="Wolfe A.J."/>
        </authorList>
    </citation>
    <scope>NUCLEOTIDE SEQUENCE [LARGE SCALE GENOMIC DNA]</scope>
    <source>
        <strain evidence="9 10">UMB0250</strain>
    </source>
</reference>
<evidence type="ECO:0000313" key="10">
    <source>
        <dbReference type="Proteomes" id="UP000234545"/>
    </source>
</evidence>
<dbReference type="AlphaFoldDB" id="A0A2I1I7E7"/>
<dbReference type="InterPro" id="IPR020579">
    <property type="entry name" value="Exonuc_VII_lsu_C"/>
</dbReference>
<keyword evidence="2 5" id="KW-0540">Nuclease</keyword>
<evidence type="ECO:0000256" key="1">
    <source>
        <dbReference type="ARBA" id="ARBA00022490"/>
    </source>
</evidence>
<dbReference type="InterPro" id="IPR003753">
    <property type="entry name" value="Exonuc_VII_L"/>
</dbReference>
<dbReference type="NCBIfam" id="TIGR00237">
    <property type="entry name" value="xseA"/>
    <property type="match status" value="1"/>
</dbReference>
<gene>
    <name evidence="5" type="primary">xseA</name>
    <name evidence="9" type="ORF">CYJ25_02185</name>
</gene>
<dbReference type="Pfam" id="PF02601">
    <property type="entry name" value="Exonuc_VII_L"/>
    <property type="match status" value="1"/>
</dbReference>
<evidence type="ECO:0000259" key="8">
    <source>
        <dbReference type="Pfam" id="PF13742"/>
    </source>
</evidence>
<evidence type="ECO:0000256" key="4">
    <source>
        <dbReference type="ARBA" id="ARBA00022839"/>
    </source>
</evidence>
<dbReference type="EMBL" id="PKKJ01000001">
    <property type="protein sequence ID" value="PKY67062.1"/>
    <property type="molecule type" value="Genomic_DNA"/>
</dbReference>
<dbReference type="GO" id="GO:0003676">
    <property type="term" value="F:nucleic acid binding"/>
    <property type="evidence" value="ECO:0007669"/>
    <property type="project" value="InterPro"/>
</dbReference>
<dbReference type="Pfam" id="PF13742">
    <property type="entry name" value="tRNA_anti_2"/>
    <property type="match status" value="1"/>
</dbReference>
<organism evidence="9 10">
    <name type="scientific">Schaalia turicensis</name>
    <dbReference type="NCBI Taxonomy" id="131111"/>
    <lineage>
        <taxon>Bacteria</taxon>
        <taxon>Bacillati</taxon>
        <taxon>Actinomycetota</taxon>
        <taxon>Actinomycetes</taxon>
        <taxon>Actinomycetales</taxon>
        <taxon>Actinomycetaceae</taxon>
        <taxon>Schaalia</taxon>
    </lineage>
</organism>
<dbReference type="GO" id="GO:0008855">
    <property type="term" value="F:exodeoxyribonuclease VII activity"/>
    <property type="evidence" value="ECO:0007669"/>
    <property type="project" value="UniProtKB-UniRule"/>
</dbReference>
<comment type="function">
    <text evidence="5">Bidirectionally degrades single-stranded DNA into large acid-insoluble oligonucleotides, which are then degraded further into small acid-soluble oligonucleotides.</text>
</comment>
<dbReference type="GO" id="GO:0005737">
    <property type="term" value="C:cytoplasm"/>
    <property type="evidence" value="ECO:0007669"/>
    <property type="project" value="UniProtKB-SubCell"/>
</dbReference>
<comment type="subcellular location">
    <subcellularLocation>
        <location evidence="5 6">Cytoplasm</location>
    </subcellularLocation>
</comment>
<evidence type="ECO:0000256" key="3">
    <source>
        <dbReference type="ARBA" id="ARBA00022801"/>
    </source>
</evidence>
<keyword evidence="1 5" id="KW-0963">Cytoplasm</keyword>
<name>A0A2I1I7E7_9ACTO</name>
<protein>
    <recommendedName>
        <fullName evidence="5">Exodeoxyribonuclease 7 large subunit</fullName>
        <ecNumber evidence="5">3.1.11.6</ecNumber>
    </recommendedName>
    <alternativeName>
        <fullName evidence="5">Exodeoxyribonuclease VII large subunit</fullName>
        <shortName evidence="5">Exonuclease VII large subunit</shortName>
    </alternativeName>
</protein>
<dbReference type="HAMAP" id="MF_00378">
    <property type="entry name" value="Exonuc_7_L"/>
    <property type="match status" value="1"/>
</dbReference>
<comment type="subunit">
    <text evidence="5">Heterooligomer composed of large and small subunits.</text>
</comment>
<dbReference type="PANTHER" id="PTHR30008">
    <property type="entry name" value="EXODEOXYRIBONUCLEASE 7 LARGE SUBUNIT"/>
    <property type="match status" value="1"/>
</dbReference>
<keyword evidence="4 5" id="KW-0269">Exonuclease</keyword>
<comment type="catalytic activity">
    <reaction evidence="5 6">
        <text>Exonucleolytic cleavage in either 5'- to 3'- or 3'- to 5'-direction to yield nucleoside 5'-phosphates.</text>
        <dbReference type="EC" id="3.1.11.6"/>
    </reaction>
</comment>
<comment type="similarity">
    <text evidence="5 6">Belongs to the XseA family.</text>
</comment>
<dbReference type="GO" id="GO:0006308">
    <property type="term" value="P:DNA catabolic process"/>
    <property type="evidence" value="ECO:0007669"/>
    <property type="project" value="UniProtKB-UniRule"/>
</dbReference>
<evidence type="ECO:0000256" key="2">
    <source>
        <dbReference type="ARBA" id="ARBA00022722"/>
    </source>
</evidence>
<proteinExistence type="inferred from homology"/>
<comment type="caution">
    <text evidence="9">The sequence shown here is derived from an EMBL/GenBank/DDBJ whole genome shotgun (WGS) entry which is preliminary data.</text>
</comment>
<dbReference type="RefSeq" id="WP_101627556.1">
    <property type="nucleotide sequence ID" value="NZ_PKKJ01000001.1"/>
</dbReference>
<accession>A0A2I1I7E7</accession>
<dbReference type="InterPro" id="IPR025824">
    <property type="entry name" value="OB-fold_nuc-bd_dom"/>
</dbReference>
<dbReference type="CDD" id="cd04489">
    <property type="entry name" value="ExoVII_LU_OBF"/>
    <property type="match status" value="1"/>
</dbReference>
<keyword evidence="3 5" id="KW-0378">Hydrolase</keyword>
<evidence type="ECO:0000259" key="7">
    <source>
        <dbReference type="Pfam" id="PF02601"/>
    </source>
</evidence>
<feature type="domain" description="Exonuclease VII large subunit C-terminal" evidence="7">
    <location>
        <begin position="145"/>
        <end position="354"/>
    </location>
</feature>
<evidence type="ECO:0000256" key="6">
    <source>
        <dbReference type="RuleBase" id="RU004355"/>
    </source>
</evidence>
<dbReference type="OrthoDB" id="9802795at2"/>
<dbReference type="GO" id="GO:0009318">
    <property type="term" value="C:exodeoxyribonuclease VII complex"/>
    <property type="evidence" value="ECO:0007669"/>
    <property type="project" value="UniProtKB-UniRule"/>
</dbReference>
<evidence type="ECO:0000313" key="9">
    <source>
        <dbReference type="EMBL" id="PKY67062.1"/>
    </source>
</evidence>
<dbReference type="PANTHER" id="PTHR30008:SF0">
    <property type="entry name" value="EXODEOXYRIBONUCLEASE 7 LARGE SUBUNIT"/>
    <property type="match status" value="1"/>
</dbReference>
<sequence length="430" mass="46406">MVCGILECVTNQPLALRAADTTADNPWPLRKLTENIKIYVERMSTLWVEGQIVEYKPRATSKIAFFVLRDVETDTSMTVTAWPGIVKELGDAFTEGARIVTRVTPQFWTSKGSLNLRAQEIRIAGSGNLLLQIEQLRAQLQKEGLFAFERKKPLPFLPGRIGLICGSNAKAKDDVLVNATDRWPVADFEIREVAVQGERCVPEVMSALTELDARPDIDVIVIARGGGSVEDLLPFSNERLLRAVASASTPVVSAIGHEADAPLLDFVADFRASTPTDAAKRIVPDYATEQAHIQTAIDTMRGAIMLRLGRERQFIDSYASRPVLLSPGAVVDTHRAGLTQALTGLRHAVERRLSAETTALGRMQATLTALSPQGTLDRGYSILKLPSGAIIKGVADAPKGSLIEGILASGRMVAQVVGTTPAPPADQANG</sequence>